<sequence>ELNNATCNGRTAIREAAAIEDTHPERYADYIEFSGTAEVYCGTALENPWFALVGDTVAIELLSQKPIGALAVFDGACIIDAVSDVQRQGDWEMQTISWVSAEAPTTPA</sequence>
<dbReference type="AlphaFoldDB" id="X0W3C1"/>
<comment type="caution">
    <text evidence="1">The sequence shown here is derived from an EMBL/GenBank/DDBJ whole genome shotgun (WGS) entry which is preliminary data.</text>
</comment>
<dbReference type="EMBL" id="BARS01039458">
    <property type="protein sequence ID" value="GAG19113.1"/>
    <property type="molecule type" value="Genomic_DNA"/>
</dbReference>
<feature type="non-terminal residue" evidence="1">
    <location>
        <position position="1"/>
    </location>
</feature>
<reference evidence="1" key="1">
    <citation type="journal article" date="2014" name="Front. Microbiol.">
        <title>High frequency of phylogenetically diverse reductive dehalogenase-homologous genes in deep subseafloor sedimentary metagenomes.</title>
        <authorList>
            <person name="Kawai M."/>
            <person name="Futagami T."/>
            <person name="Toyoda A."/>
            <person name="Takaki Y."/>
            <person name="Nishi S."/>
            <person name="Hori S."/>
            <person name="Arai W."/>
            <person name="Tsubouchi T."/>
            <person name="Morono Y."/>
            <person name="Uchiyama I."/>
            <person name="Ito T."/>
            <person name="Fujiyama A."/>
            <person name="Inagaki F."/>
            <person name="Takami H."/>
        </authorList>
    </citation>
    <scope>NUCLEOTIDE SEQUENCE</scope>
    <source>
        <strain evidence="1">Expedition CK06-06</strain>
    </source>
</reference>
<proteinExistence type="predicted"/>
<evidence type="ECO:0000313" key="1">
    <source>
        <dbReference type="EMBL" id="GAG19113.1"/>
    </source>
</evidence>
<gene>
    <name evidence="1" type="ORF">S01H1_60241</name>
</gene>
<protein>
    <submittedName>
        <fullName evidence="1">Uncharacterized protein</fullName>
    </submittedName>
</protein>
<accession>X0W3C1</accession>
<name>X0W3C1_9ZZZZ</name>
<organism evidence="1">
    <name type="scientific">marine sediment metagenome</name>
    <dbReference type="NCBI Taxonomy" id="412755"/>
    <lineage>
        <taxon>unclassified sequences</taxon>
        <taxon>metagenomes</taxon>
        <taxon>ecological metagenomes</taxon>
    </lineage>
</organism>